<dbReference type="OrthoDB" id="5595695at2759"/>
<proteinExistence type="predicted"/>
<dbReference type="InterPro" id="IPR032466">
    <property type="entry name" value="Metal_Hydrolase"/>
</dbReference>
<feature type="domain" description="Amidohydrolase-related" evidence="1">
    <location>
        <begin position="57"/>
        <end position="435"/>
    </location>
</feature>
<sequence length="439" mass="46979">MSQTVVRNVLLFDGKATHQDATVIFDANTGLIESVSTGTPPAEYPTGATVIDGRGHTLLPGLIDAHIHSYGLHLPAGANIATVLADPLKCGVTTVCCMHSDPETVYDHQKRIDSEVEKARKDGKAGRVTLSSLKSAHYGATIDGGWPKPIVLANHPTDELKAKVDTWPKLTVDNAPDFVANHKKNGADYIKLMQENCCSLAFPTNSIPVATLELQTAVVKAAHSHDMPVVGHATAVESTEIILKSGADGLAHTFIDQAPPESIISLYKKTNAFVVPTVVVLTSLTGEEQDWRERFASIAKSRSLITDAQHENMVAFLGAKAEGATIDHAYTTIKRLKAEGIDIVAGTDAIAGLQGTAIGPSLWQEIAMYVAKCGFSPEEALRSATEAGARRLGFNDRGTVEKGKRADLVLVEGDVTEKLERLWENKGVVNVWKEGLLAA</sequence>
<dbReference type="InterPro" id="IPR011059">
    <property type="entry name" value="Metal-dep_hydrolase_composite"/>
</dbReference>
<dbReference type="Gene3D" id="1.20.58.520">
    <property type="entry name" value="Amidohydrolase"/>
    <property type="match status" value="1"/>
</dbReference>
<dbReference type="GeneID" id="19975504"/>
<name>W2RLH8_CYPE1</name>
<evidence type="ECO:0000313" key="3">
    <source>
        <dbReference type="Proteomes" id="UP000030752"/>
    </source>
</evidence>
<dbReference type="InParanoid" id="W2RLH8"/>
<accession>W2RLH8</accession>
<gene>
    <name evidence="2" type="ORF">HMPREF1541_08165</name>
</gene>
<dbReference type="RefSeq" id="XP_008720707.1">
    <property type="nucleotide sequence ID" value="XM_008722485.1"/>
</dbReference>
<dbReference type="VEuPathDB" id="FungiDB:HMPREF1541_08165"/>
<dbReference type="Proteomes" id="UP000030752">
    <property type="component" value="Unassembled WGS sequence"/>
</dbReference>
<dbReference type="Gene3D" id="2.30.40.10">
    <property type="entry name" value="Urease, subunit C, domain 1"/>
    <property type="match status" value="1"/>
</dbReference>
<protein>
    <recommendedName>
        <fullName evidence="1">Amidohydrolase-related domain-containing protein</fullName>
    </recommendedName>
</protein>
<reference evidence="2 3" key="1">
    <citation type="submission" date="2013-03" db="EMBL/GenBank/DDBJ databases">
        <title>The Genome Sequence of Phialophora europaea CBS 101466.</title>
        <authorList>
            <consortium name="The Broad Institute Genomics Platform"/>
            <person name="Cuomo C."/>
            <person name="de Hoog S."/>
            <person name="Gorbushina A."/>
            <person name="Walker B."/>
            <person name="Young S.K."/>
            <person name="Zeng Q."/>
            <person name="Gargeya S."/>
            <person name="Fitzgerald M."/>
            <person name="Haas B."/>
            <person name="Abouelleil A."/>
            <person name="Allen A.W."/>
            <person name="Alvarado L."/>
            <person name="Arachchi H.M."/>
            <person name="Berlin A.M."/>
            <person name="Chapman S.B."/>
            <person name="Gainer-Dewar J."/>
            <person name="Goldberg J."/>
            <person name="Griggs A."/>
            <person name="Gujja S."/>
            <person name="Hansen M."/>
            <person name="Howarth C."/>
            <person name="Imamovic A."/>
            <person name="Ireland A."/>
            <person name="Larimer J."/>
            <person name="McCowan C."/>
            <person name="Murphy C."/>
            <person name="Pearson M."/>
            <person name="Poon T.W."/>
            <person name="Priest M."/>
            <person name="Roberts A."/>
            <person name="Saif S."/>
            <person name="Shea T."/>
            <person name="Sisk P."/>
            <person name="Sykes S."/>
            <person name="Wortman J."/>
            <person name="Nusbaum C."/>
            <person name="Birren B."/>
        </authorList>
    </citation>
    <scope>NUCLEOTIDE SEQUENCE [LARGE SCALE GENOMIC DNA]</scope>
    <source>
        <strain evidence="2 3">CBS 101466</strain>
    </source>
</reference>
<dbReference type="InterPro" id="IPR006680">
    <property type="entry name" value="Amidohydro-rel"/>
</dbReference>
<dbReference type="STRING" id="1220924.W2RLH8"/>
<dbReference type="SUPFAM" id="SSF51338">
    <property type="entry name" value="Composite domain of metallo-dependent hydrolases"/>
    <property type="match status" value="1"/>
</dbReference>
<dbReference type="eggNOG" id="ENOG502QV1J">
    <property type="taxonomic scope" value="Eukaryota"/>
</dbReference>
<dbReference type="Gene3D" id="3.30.110.90">
    <property type="entry name" value="Amidohydrolase"/>
    <property type="match status" value="1"/>
</dbReference>
<evidence type="ECO:0000313" key="2">
    <source>
        <dbReference type="EMBL" id="ETN37175.1"/>
    </source>
</evidence>
<dbReference type="InterPro" id="IPR051781">
    <property type="entry name" value="Metallo-dep_Hydrolase"/>
</dbReference>
<dbReference type="Gene3D" id="3.40.50.10910">
    <property type="entry name" value="Amidohydrolase"/>
    <property type="match status" value="1"/>
</dbReference>
<organism evidence="2 3">
    <name type="scientific">Cyphellophora europaea (strain CBS 101466)</name>
    <name type="common">Phialophora europaea</name>
    <dbReference type="NCBI Taxonomy" id="1220924"/>
    <lineage>
        <taxon>Eukaryota</taxon>
        <taxon>Fungi</taxon>
        <taxon>Dikarya</taxon>
        <taxon>Ascomycota</taxon>
        <taxon>Pezizomycotina</taxon>
        <taxon>Eurotiomycetes</taxon>
        <taxon>Chaetothyriomycetidae</taxon>
        <taxon>Chaetothyriales</taxon>
        <taxon>Cyphellophoraceae</taxon>
        <taxon>Cyphellophora</taxon>
    </lineage>
</organism>
<dbReference type="GO" id="GO:0016810">
    <property type="term" value="F:hydrolase activity, acting on carbon-nitrogen (but not peptide) bonds"/>
    <property type="evidence" value="ECO:0007669"/>
    <property type="project" value="InterPro"/>
</dbReference>
<dbReference type="EMBL" id="KB822724">
    <property type="protein sequence ID" value="ETN37175.1"/>
    <property type="molecule type" value="Genomic_DNA"/>
</dbReference>
<dbReference type="AlphaFoldDB" id="W2RLH8"/>
<keyword evidence="3" id="KW-1185">Reference proteome</keyword>
<dbReference type="PANTHER" id="PTHR43135:SF3">
    <property type="entry name" value="ALPHA-D-RIBOSE 1-METHYLPHOSPHONATE 5-TRIPHOSPHATE DIPHOSPHATASE"/>
    <property type="match status" value="1"/>
</dbReference>
<dbReference type="PANTHER" id="PTHR43135">
    <property type="entry name" value="ALPHA-D-RIBOSE 1-METHYLPHOSPHONATE 5-TRIPHOSPHATE DIPHOSPHATASE"/>
    <property type="match status" value="1"/>
</dbReference>
<dbReference type="SUPFAM" id="SSF51556">
    <property type="entry name" value="Metallo-dependent hydrolases"/>
    <property type="match status" value="1"/>
</dbReference>
<dbReference type="Pfam" id="PF01979">
    <property type="entry name" value="Amidohydro_1"/>
    <property type="match status" value="1"/>
</dbReference>
<dbReference type="HOGENOM" id="CLU_023620_6_0_1"/>
<evidence type="ECO:0000259" key="1">
    <source>
        <dbReference type="Pfam" id="PF01979"/>
    </source>
</evidence>